<dbReference type="Pfam" id="PF05577">
    <property type="entry name" value="Peptidase_S28"/>
    <property type="match status" value="1"/>
</dbReference>
<dbReference type="SUPFAM" id="SSF53474">
    <property type="entry name" value="alpha/beta-Hydrolases"/>
    <property type="match status" value="1"/>
</dbReference>
<evidence type="ECO:0000313" key="9">
    <source>
        <dbReference type="EMBL" id="CAL4762684.1"/>
    </source>
</evidence>
<keyword evidence="2" id="KW-0645">Protease</keyword>
<reference evidence="8" key="2">
    <citation type="submission" date="2024-04" db="EMBL/GenBank/DDBJ databases">
        <authorList>
            <person name="Chen Y."/>
            <person name="Shah S."/>
            <person name="Dougan E. K."/>
            <person name="Thang M."/>
            <person name="Chan C."/>
        </authorList>
    </citation>
    <scope>NUCLEOTIDE SEQUENCE [LARGE SCALE GENOMIC DNA]</scope>
</reference>
<dbReference type="AlphaFoldDB" id="A0A9P1BL74"/>
<evidence type="ECO:0000256" key="3">
    <source>
        <dbReference type="ARBA" id="ARBA00022729"/>
    </source>
</evidence>
<evidence type="ECO:0000256" key="4">
    <source>
        <dbReference type="ARBA" id="ARBA00022801"/>
    </source>
</evidence>
<dbReference type="Proteomes" id="UP001152797">
    <property type="component" value="Unassembled WGS sequence"/>
</dbReference>
<dbReference type="InterPro" id="IPR029058">
    <property type="entry name" value="AB_hydrolase_fold"/>
</dbReference>
<evidence type="ECO:0000256" key="5">
    <source>
        <dbReference type="ARBA" id="ARBA00023180"/>
    </source>
</evidence>
<keyword evidence="10" id="KW-1185">Reference proteome</keyword>
<keyword evidence="4" id="KW-0378">Hydrolase</keyword>
<evidence type="ECO:0000256" key="2">
    <source>
        <dbReference type="ARBA" id="ARBA00022670"/>
    </source>
</evidence>
<feature type="chain" id="PRO_5043269556" evidence="6">
    <location>
        <begin position="18"/>
        <end position="489"/>
    </location>
</feature>
<dbReference type="GO" id="GO:0006508">
    <property type="term" value="P:proteolysis"/>
    <property type="evidence" value="ECO:0007669"/>
    <property type="project" value="UniProtKB-KW"/>
</dbReference>
<dbReference type="OrthoDB" id="2130629at2759"/>
<accession>A0A9P1BL74</accession>
<reference evidence="7" key="1">
    <citation type="submission" date="2022-10" db="EMBL/GenBank/DDBJ databases">
        <authorList>
            <person name="Chen Y."/>
            <person name="Dougan E. K."/>
            <person name="Chan C."/>
            <person name="Rhodes N."/>
            <person name="Thang M."/>
        </authorList>
    </citation>
    <scope>NUCLEOTIDE SEQUENCE</scope>
</reference>
<dbReference type="GO" id="GO:0008239">
    <property type="term" value="F:dipeptidyl-peptidase activity"/>
    <property type="evidence" value="ECO:0007669"/>
    <property type="project" value="TreeGrafter"/>
</dbReference>
<evidence type="ECO:0000313" key="8">
    <source>
        <dbReference type="EMBL" id="CAL1128747.1"/>
    </source>
</evidence>
<dbReference type="InterPro" id="IPR008758">
    <property type="entry name" value="Peptidase_S28"/>
</dbReference>
<dbReference type="EMBL" id="CAMXCT020000200">
    <property type="protein sequence ID" value="CAL1128747.1"/>
    <property type="molecule type" value="Genomic_DNA"/>
</dbReference>
<dbReference type="GO" id="GO:0070008">
    <property type="term" value="F:serine-type exopeptidase activity"/>
    <property type="evidence" value="ECO:0007669"/>
    <property type="project" value="InterPro"/>
</dbReference>
<dbReference type="PANTHER" id="PTHR11010:SF107">
    <property type="entry name" value="DIPEPTIDYL PEPTIDASE 2"/>
    <property type="match status" value="1"/>
</dbReference>
<feature type="signal peptide" evidence="6">
    <location>
        <begin position="1"/>
        <end position="17"/>
    </location>
</feature>
<keyword evidence="3 6" id="KW-0732">Signal</keyword>
<name>A0A9P1BL74_9DINO</name>
<comment type="similarity">
    <text evidence="1">Belongs to the peptidase S28 family.</text>
</comment>
<dbReference type="Gene3D" id="3.40.50.1820">
    <property type="entry name" value="alpha/beta hydrolase"/>
    <property type="match status" value="1"/>
</dbReference>
<proteinExistence type="inferred from homology"/>
<comment type="caution">
    <text evidence="7">The sequence shown here is derived from an EMBL/GenBank/DDBJ whole genome shotgun (WGS) entry which is preliminary data.</text>
</comment>
<evidence type="ECO:0000313" key="7">
    <source>
        <dbReference type="EMBL" id="CAI3975372.1"/>
    </source>
</evidence>
<dbReference type="InterPro" id="IPR042269">
    <property type="entry name" value="Ser_carbopepase_S28_SKS"/>
</dbReference>
<gene>
    <name evidence="7" type="ORF">C1SCF055_LOCUS3704</name>
</gene>
<dbReference type="EMBL" id="CAMXCT010000200">
    <property type="protein sequence ID" value="CAI3975372.1"/>
    <property type="molecule type" value="Genomic_DNA"/>
</dbReference>
<evidence type="ECO:0000256" key="6">
    <source>
        <dbReference type="SAM" id="SignalP"/>
    </source>
</evidence>
<keyword evidence="5" id="KW-0325">Glycoprotein</keyword>
<dbReference type="Gene3D" id="1.20.120.980">
    <property type="entry name" value="Serine carboxypeptidase S28, SKS domain"/>
    <property type="match status" value="1"/>
</dbReference>
<sequence>MRAMARIVATLLLMADARPPRGPVVVSDSEIPHPQIETFEQKLDHFNYKDQRQFAQRYFVYNASYRPGGPLFFYTGNEGPLESFYYNTGLPFDWAPSFNALIVFGEHRYYGKTLPFGNASFTKENLGYLSISQTLADYAMLVRHLQATYQLSAVVALGGSYGGMLSAWARIKYPNVFDMALAASAPIPQAVNLLEDKSTFYRSVTDSARQAQPKCPETVQRAFSDILERAKTPAGLQEISDIFQLCKPMEASEIDHFLQYVRNAWTEMAMCNYPYASSFLAPLPAWPITAACKKVLEAARPIDGLAAAVAMPYKQPNQSCFDMYRIFVECADQTGCGTGPTSKAWDYQMCTEIFYEQNTNNVTDMFPPRNWTMEKLNAYCMKHYGVKPDPVLNRLQYGGIDISKSGTKIIFSNGLLDPWHGGGYLKDQSPWLPAVTIELGAHHLDLRGNHSSDPTCVKVARDEEKKHISSWLKTGEALCVKPSTDELWM</sequence>
<organism evidence="7">
    <name type="scientific">Cladocopium goreaui</name>
    <dbReference type="NCBI Taxonomy" id="2562237"/>
    <lineage>
        <taxon>Eukaryota</taxon>
        <taxon>Sar</taxon>
        <taxon>Alveolata</taxon>
        <taxon>Dinophyceae</taxon>
        <taxon>Suessiales</taxon>
        <taxon>Symbiodiniaceae</taxon>
        <taxon>Cladocopium</taxon>
    </lineage>
</organism>
<dbReference type="EMBL" id="CAMXCT030000200">
    <property type="protein sequence ID" value="CAL4762684.1"/>
    <property type="molecule type" value="Genomic_DNA"/>
</dbReference>
<dbReference type="PANTHER" id="PTHR11010">
    <property type="entry name" value="PROTEASE S28 PRO-X CARBOXYPEPTIDASE-RELATED"/>
    <property type="match status" value="1"/>
</dbReference>
<evidence type="ECO:0000313" key="10">
    <source>
        <dbReference type="Proteomes" id="UP001152797"/>
    </source>
</evidence>
<evidence type="ECO:0000256" key="1">
    <source>
        <dbReference type="ARBA" id="ARBA00011079"/>
    </source>
</evidence>
<protein>
    <submittedName>
        <fullName evidence="9">Dipeptidyl peptidase 2 (Dipeptidyl aminopeptidas e II) (Dipeptidyl peptidase 7) (Dipeptidyl peptidase II) (DPP II) (Quiescent cell proline dipeptidase)</fullName>
    </submittedName>
</protein>